<reference evidence="1" key="1">
    <citation type="submission" date="2023-05" db="EMBL/GenBank/DDBJ databases">
        <authorList>
            <person name="Stuckert A."/>
        </authorList>
    </citation>
    <scope>NUCLEOTIDE SEQUENCE</scope>
</reference>
<dbReference type="EMBL" id="CATNWA010014355">
    <property type="protein sequence ID" value="CAI9570862.1"/>
    <property type="molecule type" value="Genomic_DNA"/>
</dbReference>
<evidence type="ECO:0000313" key="1">
    <source>
        <dbReference type="EMBL" id="CAI9570862.1"/>
    </source>
</evidence>
<gene>
    <name evidence="1" type="ORF">SPARVUS_LOCUS7156084</name>
</gene>
<protein>
    <submittedName>
        <fullName evidence="1">Uncharacterized protein</fullName>
    </submittedName>
</protein>
<dbReference type="Proteomes" id="UP001162483">
    <property type="component" value="Unassembled WGS sequence"/>
</dbReference>
<feature type="non-terminal residue" evidence="1">
    <location>
        <position position="1"/>
    </location>
</feature>
<accession>A0ABN9DHB0</accession>
<keyword evidence="2" id="KW-1185">Reference proteome</keyword>
<name>A0ABN9DHB0_9NEOB</name>
<comment type="caution">
    <text evidence="1">The sequence shown here is derived from an EMBL/GenBank/DDBJ whole genome shotgun (WGS) entry which is preliminary data.</text>
</comment>
<evidence type="ECO:0000313" key="2">
    <source>
        <dbReference type="Proteomes" id="UP001162483"/>
    </source>
</evidence>
<organism evidence="1 2">
    <name type="scientific">Staurois parvus</name>
    <dbReference type="NCBI Taxonomy" id="386267"/>
    <lineage>
        <taxon>Eukaryota</taxon>
        <taxon>Metazoa</taxon>
        <taxon>Chordata</taxon>
        <taxon>Craniata</taxon>
        <taxon>Vertebrata</taxon>
        <taxon>Euteleostomi</taxon>
        <taxon>Amphibia</taxon>
        <taxon>Batrachia</taxon>
        <taxon>Anura</taxon>
        <taxon>Neobatrachia</taxon>
        <taxon>Ranoidea</taxon>
        <taxon>Ranidae</taxon>
        <taxon>Staurois</taxon>
    </lineage>
</organism>
<sequence length="72" mass="8385">SCWKSAQRPRARSNGSIFFQYRAVHLQIHNTINEMQLLTPAALMQPHRRTLPPRFTVGTMHFSLYSINAIQF</sequence>
<proteinExistence type="predicted"/>